<sequence>MFVPRSEGKFTQYWDLQCYLHPSVHDNSMTVRISLVGEASRKKEEKSRDRDSSVSTASDKNKDIIDRPVSLKDTVVTFDCVEGVKGTAIKIAFENASDNICGVKVVPPQPPFYIKHHHFNIGKRRFLKYPIEFKPDRVGTYEGIIVFKTDLGYSLSVQLHGNCKPESS</sequence>
<dbReference type="EMBL" id="JAZGQO010000006">
    <property type="protein sequence ID" value="KAK6185930.1"/>
    <property type="molecule type" value="Genomic_DNA"/>
</dbReference>
<name>A0AAN8K147_PATCE</name>
<dbReference type="GO" id="GO:0051298">
    <property type="term" value="P:centrosome duplication"/>
    <property type="evidence" value="ECO:0007669"/>
    <property type="project" value="InterPro"/>
</dbReference>
<dbReference type="Proteomes" id="UP001347796">
    <property type="component" value="Unassembled WGS sequence"/>
</dbReference>
<dbReference type="InterPro" id="IPR013783">
    <property type="entry name" value="Ig-like_fold"/>
</dbReference>
<dbReference type="GO" id="GO:0090222">
    <property type="term" value="P:centrosome-templated microtubule nucleation"/>
    <property type="evidence" value="ECO:0007669"/>
    <property type="project" value="InterPro"/>
</dbReference>
<dbReference type="InterPro" id="IPR054088">
    <property type="entry name" value="Cep192-like_D8"/>
</dbReference>
<keyword evidence="5" id="KW-1185">Reference proteome</keyword>
<evidence type="ECO:0000259" key="3">
    <source>
        <dbReference type="Pfam" id="PF22066"/>
    </source>
</evidence>
<dbReference type="GO" id="GO:0005737">
    <property type="term" value="C:cytoplasm"/>
    <property type="evidence" value="ECO:0007669"/>
    <property type="project" value="TreeGrafter"/>
</dbReference>
<dbReference type="InterPro" id="IPR039103">
    <property type="entry name" value="Spd-2/CEP192"/>
</dbReference>
<dbReference type="Gene3D" id="2.60.40.10">
    <property type="entry name" value="Immunoglobulins"/>
    <property type="match status" value="1"/>
</dbReference>
<dbReference type="GO" id="GO:0019901">
    <property type="term" value="F:protein kinase binding"/>
    <property type="evidence" value="ECO:0007669"/>
    <property type="project" value="TreeGrafter"/>
</dbReference>
<dbReference type="Pfam" id="PF22065">
    <property type="entry name" value="Cep192_D7"/>
    <property type="match status" value="1"/>
</dbReference>
<dbReference type="GO" id="GO:0090307">
    <property type="term" value="P:mitotic spindle assembly"/>
    <property type="evidence" value="ECO:0007669"/>
    <property type="project" value="TreeGrafter"/>
</dbReference>
<feature type="domain" description="Cep192-like" evidence="3">
    <location>
        <begin position="67"/>
        <end position="163"/>
    </location>
</feature>
<organism evidence="4 5">
    <name type="scientific">Patella caerulea</name>
    <name type="common">Rayed Mediterranean limpet</name>
    <dbReference type="NCBI Taxonomy" id="87958"/>
    <lineage>
        <taxon>Eukaryota</taxon>
        <taxon>Metazoa</taxon>
        <taxon>Spiralia</taxon>
        <taxon>Lophotrochozoa</taxon>
        <taxon>Mollusca</taxon>
        <taxon>Gastropoda</taxon>
        <taxon>Patellogastropoda</taxon>
        <taxon>Patelloidea</taxon>
        <taxon>Patellidae</taxon>
        <taxon>Patella</taxon>
    </lineage>
</organism>
<dbReference type="InterPro" id="IPR054087">
    <property type="entry name" value="Cep192-like_D7"/>
</dbReference>
<protein>
    <submittedName>
        <fullName evidence="4">Uncharacterized protein</fullName>
    </submittedName>
</protein>
<dbReference type="GO" id="GO:0005814">
    <property type="term" value="C:centriole"/>
    <property type="evidence" value="ECO:0007669"/>
    <property type="project" value="TreeGrafter"/>
</dbReference>
<dbReference type="AlphaFoldDB" id="A0AAN8K147"/>
<gene>
    <name evidence="4" type="ORF">SNE40_008061</name>
</gene>
<dbReference type="GO" id="GO:0071539">
    <property type="term" value="P:protein localization to centrosome"/>
    <property type="evidence" value="ECO:0007669"/>
    <property type="project" value="InterPro"/>
</dbReference>
<feature type="region of interest" description="Disordered" evidence="1">
    <location>
        <begin position="40"/>
        <end position="59"/>
    </location>
</feature>
<proteinExistence type="predicted"/>
<evidence type="ECO:0000256" key="1">
    <source>
        <dbReference type="SAM" id="MobiDB-lite"/>
    </source>
</evidence>
<dbReference type="PANTHER" id="PTHR16029">
    <property type="entry name" value="CENTROSOMAL PROTEIN OF 192 KDA"/>
    <property type="match status" value="1"/>
</dbReference>
<feature type="compositionally biased region" description="Basic and acidic residues" evidence="1">
    <location>
        <begin position="40"/>
        <end position="52"/>
    </location>
</feature>
<dbReference type="GO" id="GO:0000242">
    <property type="term" value="C:pericentriolar material"/>
    <property type="evidence" value="ECO:0007669"/>
    <property type="project" value="TreeGrafter"/>
</dbReference>
<reference evidence="4 5" key="1">
    <citation type="submission" date="2024-01" db="EMBL/GenBank/DDBJ databases">
        <title>The genome of the rayed Mediterranean limpet Patella caerulea (Linnaeus, 1758).</title>
        <authorList>
            <person name="Anh-Thu Weber A."/>
            <person name="Halstead-Nussloch G."/>
        </authorList>
    </citation>
    <scope>NUCLEOTIDE SEQUENCE [LARGE SCALE GENOMIC DNA]</scope>
    <source>
        <strain evidence="4">AATW-2023a</strain>
        <tissue evidence="4">Whole specimen</tissue>
    </source>
</reference>
<feature type="domain" description="Cep192-like" evidence="2">
    <location>
        <begin position="1"/>
        <end position="39"/>
    </location>
</feature>
<dbReference type="Pfam" id="PF22066">
    <property type="entry name" value="Cep192_D8"/>
    <property type="match status" value="1"/>
</dbReference>
<evidence type="ECO:0000313" key="4">
    <source>
        <dbReference type="EMBL" id="KAK6185930.1"/>
    </source>
</evidence>
<evidence type="ECO:0000313" key="5">
    <source>
        <dbReference type="Proteomes" id="UP001347796"/>
    </source>
</evidence>
<evidence type="ECO:0000259" key="2">
    <source>
        <dbReference type="Pfam" id="PF22065"/>
    </source>
</evidence>
<comment type="caution">
    <text evidence="4">The sequence shown here is derived from an EMBL/GenBank/DDBJ whole genome shotgun (WGS) entry which is preliminary data.</text>
</comment>
<accession>A0AAN8K147</accession>
<dbReference type="PANTHER" id="PTHR16029:SF11">
    <property type="entry name" value="CENTROSOMAL PROTEIN OF 192 KDA"/>
    <property type="match status" value="1"/>
</dbReference>